<evidence type="ECO:0000256" key="2">
    <source>
        <dbReference type="SAM" id="Phobius"/>
    </source>
</evidence>
<proteinExistence type="predicted"/>
<dbReference type="RefSeq" id="WP_015182808.1">
    <property type="nucleotide sequence ID" value="NC_019738.1"/>
</dbReference>
<feature type="transmembrane region" description="Helical" evidence="2">
    <location>
        <begin position="250"/>
        <end position="278"/>
    </location>
</feature>
<dbReference type="PANTHER" id="PTHR37185">
    <property type="entry name" value="MEMBRANE PROTEIN"/>
    <property type="match status" value="1"/>
</dbReference>
<gene>
    <name evidence="3" type="ORF">Mic7113_2881</name>
</gene>
<dbReference type="InterPro" id="IPR018710">
    <property type="entry name" value="DUF2232"/>
</dbReference>
<dbReference type="PATRIC" id="fig|1173027.3.peg.3169"/>
<accession>K9WFW5</accession>
<dbReference type="eggNOG" id="COG4241">
    <property type="taxonomic scope" value="Bacteria"/>
</dbReference>
<evidence type="ECO:0000256" key="1">
    <source>
        <dbReference type="SAM" id="MobiDB-lite"/>
    </source>
</evidence>
<reference evidence="3 4" key="1">
    <citation type="submission" date="2012-06" db="EMBL/GenBank/DDBJ databases">
        <title>Finished chromosome of genome of Microcoleus sp. PCC 7113.</title>
        <authorList>
            <consortium name="US DOE Joint Genome Institute"/>
            <person name="Gugger M."/>
            <person name="Coursin T."/>
            <person name="Rippka R."/>
            <person name="Tandeau De Marsac N."/>
            <person name="Huntemann M."/>
            <person name="Wei C.-L."/>
            <person name="Han J."/>
            <person name="Detter J.C."/>
            <person name="Han C."/>
            <person name="Tapia R."/>
            <person name="Chen A."/>
            <person name="Kyrpides N."/>
            <person name="Mavromatis K."/>
            <person name="Markowitz V."/>
            <person name="Szeto E."/>
            <person name="Ivanova N."/>
            <person name="Pagani I."/>
            <person name="Pati A."/>
            <person name="Goodwin L."/>
            <person name="Nordberg H.P."/>
            <person name="Cantor M.N."/>
            <person name="Hua S.X."/>
            <person name="Woyke T."/>
            <person name="Kerfeld C.A."/>
        </authorList>
    </citation>
    <scope>NUCLEOTIDE SEQUENCE [LARGE SCALE GENOMIC DNA]</scope>
    <source>
        <strain evidence="3 4">PCC 7113</strain>
    </source>
</reference>
<feature type="transmembrane region" description="Helical" evidence="2">
    <location>
        <begin position="192"/>
        <end position="212"/>
    </location>
</feature>
<keyword evidence="4" id="KW-1185">Reference proteome</keyword>
<dbReference type="KEGG" id="mic:Mic7113_2881"/>
<feature type="region of interest" description="Disordered" evidence="1">
    <location>
        <begin position="1"/>
        <end position="60"/>
    </location>
</feature>
<dbReference type="Pfam" id="PF09991">
    <property type="entry name" value="DUF2232"/>
    <property type="match status" value="1"/>
</dbReference>
<sequence>MSDPFDNAPASRPDPSEETKNKPLKSEAEPLSGNSNSADEAEQSTLPNTAISQTDEFSQSQASEMSIDEDYLIDSPEEATFPPKYAQQERSQVVPKAPLAMVETAFLASAASLIWLINYYFPLGPVLRMFFPIPIALVYLRWGNRASWMAAIVSGLLLSVLMGPTRSILFVIPYGLMGVQLGAMWRRQSNWLFSILTGGLLGTLGFFFRFWLLSLLLGEDLWVYVMTQITQLTEWGFTRLGLLAQPSLTLIQALAVVMIIISNLVYLFVVHLVALLLLDRLGNPIPRPPNWVQVLLDYEG</sequence>
<dbReference type="HOGENOM" id="CLU_080696_0_0_3"/>
<keyword evidence="2" id="KW-0812">Transmembrane</keyword>
<dbReference type="EMBL" id="CP003630">
    <property type="protein sequence ID" value="AFZ18659.1"/>
    <property type="molecule type" value="Genomic_DNA"/>
</dbReference>
<feature type="compositionally biased region" description="Basic and acidic residues" evidence="1">
    <location>
        <begin position="14"/>
        <end position="28"/>
    </location>
</feature>
<dbReference type="PANTHER" id="PTHR37185:SF3">
    <property type="entry name" value="MEMBRANE PROTEIN"/>
    <property type="match status" value="1"/>
</dbReference>
<organism evidence="3 4">
    <name type="scientific">Allocoleopsis franciscana PCC 7113</name>
    <dbReference type="NCBI Taxonomy" id="1173027"/>
    <lineage>
        <taxon>Bacteria</taxon>
        <taxon>Bacillati</taxon>
        <taxon>Cyanobacteriota</taxon>
        <taxon>Cyanophyceae</taxon>
        <taxon>Coleofasciculales</taxon>
        <taxon>Coleofasciculaceae</taxon>
        <taxon>Allocoleopsis</taxon>
        <taxon>Allocoleopsis franciscana</taxon>
    </lineage>
</organism>
<evidence type="ECO:0000313" key="4">
    <source>
        <dbReference type="Proteomes" id="UP000010471"/>
    </source>
</evidence>
<dbReference type="AlphaFoldDB" id="K9WFW5"/>
<feature type="transmembrane region" description="Helical" evidence="2">
    <location>
        <begin position="97"/>
        <end position="117"/>
    </location>
</feature>
<protein>
    <submittedName>
        <fullName evidence="3">Putative membrane protein (DUF2232)</fullName>
    </submittedName>
</protein>
<feature type="transmembrane region" description="Helical" evidence="2">
    <location>
        <begin position="146"/>
        <end position="162"/>
    </location>
</feature>
<dbReference type="STRING" id="1173027.Mic7113_2881"/>
<keyword evidence="2" id="KW-1133">Transmembrane helix</keyword>
<feature type="compositionally biased region" description="Polar residues" evidence="1">
    <location>
        <begin position="32"/>
        <end position="60"/>
    </location>
</feature>
<name>K9WFW5_9CYAN</name>
<dbReference type="Proteomes" id="UP000010471">
    <property type="component" value="Chromosome"/>
</dbReference>
<keyword evidence="2" id="KW-0472">Membrane</keyword>
<evidence type="ECO:0000313" key="3">
    <source>
        <dbReference type="EMBL" id="AFZ18659.1"/>
    </source>
</evidence>